<feature type="domain" description="PID" evidence="3">
    <location>
        <begin position="32"/>
        <end position="194"/>
    </location>
</feature>
<organism evidence="5 6">
    <name type="scientific">Brachionus plicatilis</name>
    <name type="common">Marine rotifer</name>
    <name type="synonym">Brachionus muelleri</name>
    <dbReference type="NCBI Taxonomy" id="10195"/>
    <lineage>
        <taxon>Eukaryota</taxon>
        <taxon>Metazoa</taxon>
        <taxon>Spiralia</taxon>
        <taxon>Gnathifera</taxon>
        <taxon>Rotifera</taxon>
        <taxon>Eurotatoria</taxon>
        <taxon>Monogononta</taxon>
        <taxon>Pseudotrocha</taxon>
        <taxon>Ploima</taxon>
        <taxon>Brachionidae</taxon>
        <taxon>Brachionus</taxon>
    </lineage>
</organism>
<dbReference type="OrthoDB" id="9938362at2759"/>
<keyword evidence="6" id="KW-1185">Reference proteome</keyword>
<dbReference type="GO" id="GO:0007169">
    <property type="term" value="P:cell surface receptor protein tyrosine kinase signaling pathway"/>
    <property type="evidence" value="ECO:0007669"/>
    <property type="project" value="TreeGrafter"/>
</dbReference>
<dbReference type="SMART" id="SM00252">
    <property type="entry name" value="SH2"/>
    <property type="match status" value="1"/>
</dbReference>
<dbReference type="SUPFAM" id="SSF50729">
    <property type="entry name" value="PH domain-like"/>
    <property type="match status" value="1"/>
</dbReference>
<dbReference type="InterPro" id="IPR000980">
    <property type="entry name" value="SH2"/>
</dbReference>
<dbReference type="PANTHER" id="PTHR10337:SF11">
    <property type="entry name" value="DSHC PROTEIN"/>
    <property type="match status" value="1"/>
</dbReference>
<dbReference type="Gene3D" id="2.30.29.30">
    <property type="entry name" value="Pleckstrin-homology domain (PH domain)/Phosphotyrosine-binding domain (PTB)"/>
    <property type="match status" value="1"/>
</dbReference>
<dbReference type="GO" id="GO:0035556">
    <property type="term" value="P:intracellular signal transduction"/>
    <property type="evidence" value="ECO:0007669"/>
    <property type="project" value="InterPro"/>
</dbReference>
<dbReference type="InterPro" id="IPR051235">
    <property type="entry name" value="CEP152/SHC-Transforming"/>
</dbReference>
<name>A0A3M7QEN7_BRAPC</name>
<dbReference type="PANTHER" id="PTHR10337">
    <property type="entry name" value="SHC TRANSFORMING PROTEIN"/>
    <property type="match status" value="1"/>
</dbReference>
<evidence type="ECO:0000256" key="2">
    <source>
        <dbReference type="PROSITE-ProRule" id="PRU00191"/>
    </source>
</evidence>
<reference evidence="5 6" key="1">
    <citation type="journal article" date="2018" name="Sci. Rep.">
        <title>Genomic signatures of local adaptation to the degree of environmental predictability in rotifers.</title>
        <authorList>
            <person name="Franch-Gras L."/>
            <person name="Hahn C."/>
            <person name="Garcia-Roger E.M."/>
            <person name="Carmona M.J."/>
            <person name="Serra M."/>
            <person name="Gomez A."/>
        </authorList>
    </citation>
    <scope>NUCLEOTIDE SEQUENCE [LARGE SCALE GENOMIC DNA]</scope>
    <source>
        <strain evidence="5">HYR1</strain>
    </source>
</reference>
<dbReference type="CDD" id="cd01209">
    <property type="entry name" value="PTB_Shc"/>
    <property type="match status" value="1"/>
</dbReference>
<dbReference type="InterPro" id="IPR011993">
    <property type="entry name" value="PH-like_dom_sf"/>
</dbReference>
<dbReference type="InterPro" id="IPR006019">
    <property type="entry name" value="PID_Shc-like"/>
</dbReference>
<accession>A0A3M7QEN7</accession>
<proteinExistence type="predicted"/>
<dbReference type="InterPro" id="IPR006020">
    <property type="entry name" value="PTB/PI_dom"/>
</dbReference>
<dbReference type="PRINTS" id="PR00401">
    <property type="entry name" value="SH2DOMAIN"/>
</dbReference>
<dbReference type="GO" id="GO:0030971">
    <property type="term" value="F:receptor tyrosine kinase binding"/>
    <property type="evidence" value="ECO:0007669"/>
    <property type="project" value="TreeGrafter"/>
</dbReference>
<evidence type="ECO:0000313" key="5">
    <source>
        <dbReference type="EMBL" id="RNA09733.1"/>
    </source>
</evidence>
<dbReference type="STRING" id="10195.A0A3M7QEN7"/>
<sequence length="362" mass="40365">MSDENKLLGKQANGLIKAPTKAWIHSDQSLHDGISYKVKYIGCIGINESMKSLSFEIRTQVARESIRRVAESAKLLNLPRRSKKNDDNINKILSNSCLTQWSGMNVQLHINTQLLRITQLECNDVLFQHTMQNISFACGGDSDIQDFVAYVAKDDVNGRACYVFECVDNMANSVITTIGQAFELRFRKFLNSMPSMKASVGAPHAEQTPVPTVKRMAESFATPVSAGVASTPASAPYGSKIISSGASAHAVTPGAKASKMDERLERMAWFHGLMTRENAEKLLVKDGDYLVRETNKAERQYVLSGRYKGECRHIFLVDPSGVVRTKDRVFDNICHLIQYHQDNNIPIISKENELLLEHPVCK</sequence>
<dbReference type="Pfam" id="PF00640">
    <property type="entry name" value="PID"/>
    <property type="match status" value="1"/>
</dbReference>
<dbReference type="PROSITE" id="PS50001">
    <property type="entry name" value="SH2"/>
    <property type="match status" value="1"/>
</dbReference>
<evidence type="ECO:0000313" key="6">
    <source>
        <dbReference type="Proteomes" id="UP000276133"/>
    </source>
</evidence>
<dbReference type="SUPFAM" id="SSF55550">
    <property type="entry name" value="SH2 domain"/>
    <property type="match status" value="1"/>
</dbReference>
<dbReference type="SMART" id="SM00462">
    <property type="entry name" value="PTB"/>
    <property type="match status" value="1"/>
</dbReference>
<protein>
    <submittedName>
        <fullName evidence="5">SHC-transforming 4</fullName>
    </submittedName>
</protein>
<evidence type="ECO:0000256" key="1">
    <source>
        <dbReference type="ARBA" id="ARBA00022999"/>
    </source>
</evidence>
<dbReference type="AlphaFoldDB" id="A0A3M7QEN7"/>
<gene>
    <name evidence="5" type="ORF">BpHYR1_034478</name>
</gene>
<dbReference type="GO" id="GO:0005886">
    <property type="term" value="C:plasma membrane"/>
    <property type="evidence" value="ECO:0007669"/>
    <property type="project" value="TreeGrafter"/>
</dbReference>
<dbReference type="Pfam" id="PF00017">
    <property type="entry name" value="SH2"/>
    <property type="match status" value="1"/>
</dbReference>
<keyword evidence="1 2" id="KW-0727">SH2 domain</keyword>
<evidence type="ECO:0000259" key="4">
    <source>
        <dbReference type="PROSITE" id="PS50001"/>
    </source>
</evidence>
<dbReference type="FunFam" id="2.30.29.30:FF:000377">
    <property type="entry name" value="Shc transforming protein"/>
    <property type="match status" value="1"/>
</dbReference>
<dbReference type="EMBL" id="REGN01006375">
    <property type="protein sequence ID" value="RNA09733.1"/>
    <property type="molecule type" value="Genomic_DNA"/>
</dbReference>
<dbReference type="InterPro" id="IPR036860">
    <property type="entry name" value="SH2_dom_sf"/>
</dbReference>
<dbReference type="PROSITE" id="PS01179">
    <property type="entry name" value="PID"/>
    <property type="match status" value="1"/>
</dbReference>
<dbReference type="Proteomes" id="UP000276133">
    <property type="component" value="Unassembled WGS sequence"/>
</dbReference>
<comment type="caution">
    <text evidence="5">The sequence shown here is derived from an EMBL/GenBank/DDBJ whole genome shotgun (WGS) entry which is preliminary data.</text>
</comment>
<dbReference type="Gene3D" id="3.30.505.10">
    <property type="entry name" value="SH2 domain"/>
    <property type="match status" value="1"/>
</dbReference>
<evidence type="ECO:0000259" key="3">
    <source>
        <dbReference type="PROSITE" id="PS01179"/>
    </source>
</evidence>
<dbReference type="PRINTS" id="PR00629">
    <property type="entry name" value="SHCPIDOMAIN"/>
</dbReference>
<feature type="domain" description="SH2" evidence="4">
    <location>
        <begin position="269"/>
        <end position="360"/>
    </location>
</feature>